<organism evidence="6 7">
    <name type="scientific">Sclerotinia borealis (strain F-4128)</name>
    <dbReference type="NCBI Taxonomy" id="1432307"/>
    <lineage>
        <taxon>Eukaryota</taxon>
        <taxon>Fungi</taxon>
        <taxon>Dikarya</taxon>
        <taxon>Ascomycota</taxon>
        <taxon>Pezizomycotina</taxon>
        <taxon>Leotiomycetes</taxon>
        <taxon>Helotiales</taxon>
        <taxon>Sclerotiniaceae</taxon>
        <taxon>Sclerotinia</taxon>
    </lineage>
</organism>
<evidence type="ECO:0000313" key="7">
    <source>
        <dbReference type="Proteomes" id="UP000019487"/>
    </source>
</evidence>
<dbReference type="Pfam" id="PF04082">
    <property type="entry name" value="Fungal_trans"/>
    <property type="match status" value="1"/>
</dbReference>
<evidence type="ECO:0000256" key="1">
    <source>
        <dbReference type="ARBA" id="ARBA00023015"/>
    </source>
</evidence>
<keyword evidence="1" id="KW-0805">Transcription regulation</keyword>
<evidence type="ECO:0000256" key="2">
    <source>
        <dbReference type="ARBA" id="ARBA00023163"/>
    </source>
</evidence>
<keyword evidence="2" id="KW-0804">Transcription</keyword>
<dbReference type="HOGENOM" id="CLU_010170_3_1_1"/>
<comment type="caution">
    <text evidence="6">The sequence shown here is derived from an EMBL/GenBank/DDBJ whole genome shotgun (WGS) entry which is preliminary data.</text>
</comment>
<dbReference type="CDD" id="cd12148">
    <property type="entry name" value="fungal_TF_MHR"/>
    <property type="match status" value="1"/>
</dbReference>
<sequence length="702" mass="78782">MTVPAPQELVSPAKARRGGAIKTYRAFRVSRRPGNQRTSGRSPDIIIRNAKSSTSTHLRSEPQSSLEDSAVQSSRQEIHAASTRHPESLVDPLFAGESTTNITSTRASTRESSPFQRSTMLRSSQGEQVYIGNIAAISFLRFLQTTLKRYIGTSVFTERQESNVMLEVEVSRNNSPFEDDLDLAEKQNLIACFMRVSNGILHLFSQNDISRLLNIKIDATNSSSSSSSQREDLACLFLMLAIGAQSRGKDPLEIQLAKRYFAQAQQMAFLDMLENPSLCMVKLFLLMAMYMLGACRRNTAFMYIGIASKSATILGLHVPYQHSRVSSDERAARRRIWMSSRVLDLLCSSILARPSSIPSIERDEYEIDSSNPEDMDHRTLALYATYESSSIIETIVKKFAESSSVDIHSADTYLQMLREWSQALPSALRSSPDSASEEEYCETTIGNIHVSCTYYLGIMMVTRQFLISHVMSQLRKNSSNKSRRNIEVPATSAGEREKIVQFSDACVQSAHLMVQLCYEAHLNNVLLDNMCILKAWLFSAGLVLGFSLLVEGEIPTHIHESFDRACTVLMRLARLSPQAEQYHDILCRFHTAIELYRQQLLKAQKESNNLYVEKIMTFESFSRGPSEGGSNTEFRSQLQSQPIPMNEQTMFDEVEGQGDLAEMYAMDFFGIENEIQMCDAQIGYDTGVAADLRWLCYAAGPA</sequence>
<evidence type="ECO:0000313" key="6">
    <source>
        <dbReference type="EMBL" id="ESZ97463.1"/>
    </source>
</evidence>
<dbReference type="SMART" id="SM00906">
    <property type="entry name" value="Fungal_trans"/>
    <property type="match status" value="1"/>
</dbReference>
<keyword evidence="7" id="KW-1185">Reference proteome</keyword>
<accession>W9CN57</accession>
<dbReference type="GO" id="GO:0000981">
    <property type="term" value="F:DNA-binding transcription factor activity, RNA polymerase II-specific"/>
    <property type="evidence" value="ECO:0007669"/>
    <property type="project" value="TreeGrafter"/>
</dbReference>
<dbReference type="PANTHER" id="PTHR47424">
    <property type="entry name" value="REGULATORY PROTEIN GAL4"/>
    <property type="match status" value="1"/>
</dbReference>
<evidence type="ECO:0000256" key="4">
    <source>
        <dbReference type="SAM" id="MobiDB-lite"/>
    </source>
</evidence>
<dbReference type="InterPro" id="IPR007219">
    <property type="entry name" value="XnlR_reg_dom"/>
</dbReference>
<dbReference type="AlphaFoldDB" id="W9CN57"/>
<dbReference type="PANTHER" id="PTHR47424:SF9">
    <property type="entry name" value="TAH-2"/>
    <property type="match status" value="1"/>
</dbReference>
<proteinExistence type="predicted"/>
<reference evidence="6 7" key="1">
    <citation type="journal article" date="2014" name="Genome Announc.">
        <title>Draft genome sequence of Sclerotinia borealis, a psychrophilic plant pathogenic fungus.</title>
        <authorList>
            <person name="Mardanov A.V."/>
            <person name="Beletsky A.V."/>
            <person name="Kadnikov V.V."/>
            <person name="Ignatov A.N."/>
            <person name="Ravin N.V."/>
        </authorList>
    </citation>
    <scope>NUCLEOTIDE SEQUENCE [LARGE SCALE GENOMIC DNA]</scope>
    <source>
        <strain evidence="7">F-4157</strain>
    </source>
</reference>
<dbReference type="STRING" id="1432307.W9CN57"/>
<keyword evidence="3" id="KW-0539">Nucleus</keyword>
<dbReference type="GO" id="GO:0005634">
    <property type="term" value="C:nucleus"/>
    <property type="evidence" value="ECO:0007669"/>
    <property type="project" value="TreeGrafter"/>
</dbReference>
<dbReference type="OrthoDB" id="47007at2759"/>
<evidence type="ECO:0000259" key="5">
    <source>
        <dbReference type="SMART" id="SM00906"/>
    </source>
</evidence>
<dbReference type="GO" id="GO:0000978">
    <property type="term" value="F:RNA polymerase II cis-regulatory region sequence-specific DNA binding"/>
    <property type="evidence" value="ECO:0007669"/>
    <property type="project" value="TreeGrafter"/>
</dbReference>
<dbReference type="GO" id="GO:0008270">
    <property type="term" value="F:zinc ion binding"/>
    <property type="evidence" value="ECO:0007669"/>
    <property type="project" value="InterPro"/>
</dbReference>
<name>W9CN57_SCLBF</name>
<dbReference type="EMBL" id="AYSA01000085">
    <property type="protein sequence ID" value="ESZ97463.1"/>
    <property type="molecule type" value="Genomic_DNA"/>
</dbReference>
<dbReference type="Proteomes" id="UP000019487">
    <property type="component" value="Unassembled WGS sequence"/>
</dbReference>
<protein>
    <recommendedName>
        <fullName evidence="5">Xylanolytic transcriptional activator regulatory domain-containing protein</fullName>
    </recommendedName>
</protein>
<feature type="region of interest" description="Disordered" evidence="4">
    <location>
        <begin position="51"/>
        <end position="85"/>
    </location>
</feature>
<dbReference type="GO" id="GO:0006351">
    <property type="term" value="P:DNA-templated transcription"/>
    <property type="evidence" value="ECO:0007669"/>
    <property type="project" value="InterPro"/>
</dbReference>
<feature type="domain" description="Xylanolytic transcriptional activator regulatory" evidence="5">
    <location>
        <begin position="300"/>
        <end position="378"/>
    </location>
</feature>
<evidence type="ECO:0000256" key="3">
    <source>
        <dbReference type="ARBA" id="ARBA00023242"/>
    </source>
</evidence>
<feature type="compositionally biased region" description="Polar residues" evidence="4">
    <location>
        <begin position="51"/>
        <end position="75"/>
    </location>
</feature>
<dbReference type="GO" id="GO:0000435">
    <property type="term" value="P:positive regulation of transcription from RNA polymerase II promoter by galactose"/>
    <property type="evidence" value="ECO:0007669"/>
    <property type="project" value="TreeGrafter"/>
</dbReference>
<gene>
    <name evidence="6" type="ORF">SBOR_2152</name>
</gene>
<dbReference type="InterPro" id="IPR051127">
    <property type="entry name" value="Fungal_SecMet_Regulators"/>
</dbReference>